<dbReference type="OrthoDB" id="44820at2759"/>
<reference evidence="2" key="1">
    <citation type="submission" date="2020-03" db="EMBL/GenBank/DDBJ databases">
        <authorList>
            <person name="Chebbi M.A."/>
            <person name="Drezen J.M."/>
        </authorList>
    </citation>
    <scope>NUCLEOTIDE SEQUENCE</scope>
    <source>
        <tissue evidence="2">Whole body</tissue>
    </source>
</reference>
<feature type="region of interest" description="Disordered" evidence="1">
    <location>
        <begin position="88"/>
        <end position="114"/>
    </location>
</feature>
<reference evidence="2" key="2">
    <citation type="submission" date="2021-04" db="EMBL/GenBank/DDBJ databases">
        <title>Genome-wide patterns of bracovirus chromosomal integration into multiple host tissues during parasitism.</title>
        <authorList>
            <person name="Chebbi M.A.C."/>
        </authorList>
    </citation>
    <scope>NUCLEOTIDE SEQUENCE</scope>
    <source>
        <tissue evidence="2">Whole body</tissue>
    </source>
</reference>
<dbReference type="AlphaFoldDB" id="A0A8J5QV58"/>
<protein>
    <submittedName>
        <fullName evidence="2">Uncharacterized protein</fullName>
    </submittedName>
</protein>
<proteinExistence type="predicted"/>
<evidence type="ECO:0000313" key="2">
    <source>
        <dbReference type="EMBL" id="KAG8034645.1"/>
    </source>
</evidence>
<comment type="caution">
    <text evidence="2">The sequence shown here is derived from an EMBL/GenBank/DDBJ whole genome shotgun (WGS) entry which is preliminary data.</text>
</comment>
<dbReference type="EMBL" id="JAAOIC020000067">
    <property type="protein sequence ID" value="KAG8034645.1"/>
    <property type="molecule type" value="Genomic_DNA"/>
</dbReference>
<evidence type="ECO:0000313" key="3">
    <source>
        <dbReference type="Proteomes" id="UP000729913"/>
    </source>
</evidence>
<feature type="region of interest" description="Disordered" evidence="1">
    <location>
        <begin position="134"/>
        <end position="157"/>
    </location>
</feature>
<evidence type="ECO:0000256" key="1">
    <source>
        <dbReference type="SAM" id="MobiDB-lite"/>
    </source>
</evidence>
<feature type="compositionally biased region" description="Basic and acidic residues" evidence="1">
    <location>
        <begin position="134"/>
        <end position="151"/>
    </location>
</feature>
<sequence length="157" mass="17513">MALCVRAIPNKILSFVGTISQTQLDRRLARLIGTSQFLHETQCVPRKSSPELIIPSAYNARECLNNFKKNTNEIKLYAVASQLPKKSVDLPKQDEFSGENPDQNSNHGQPTSETLLNVYKTLQTDGQVYRHVADKMMPDEEMTPDKGKPDIAAKLAA</sequence>
<gene>
    <name evidence="2" type="ORF">G9C98_007721</name>
</gene>
<keyword evidence="3" id="KW-1185">Reference proteome</keyword>
<name>A0A8J5QV58_9HYME</name>
<dbReference type="Proteomes" id="UP000729913">
    <property type="component" value="Unassembled WGS sequence"/>
</dbReference>
<organism evidence="2 3">
    <name type="scientific">Cotesia typhae</name>
    <dbReference type="NCBI Taxonomy" id="2053667"/>
    <lineage>
        <taxon>Eukaryota</taxon>
        <taxon>Metazoa</taxon>
        <taxon>Ecdysozoa</taxon>
        <taxon>Arthropoda</taxon>
        <taxon>Hexapoda</taxon>
        <taxon>Insecta</taxon>
        <taxon>Pterygota</taxon>
        <taxon>Neoptera</taxon>
        <taxon>Endopterygota</taxon>
        <taxon>Hymenoptera</taxon>
        <taxon>Apocrita</taxon>
        <taxon>Ichneumonoidea</taxon>
        <taxon>Braconidae</taxon>
        <taxon>Microgastrinae</taxon>
        <taxon>Cotesia</taxon>
    </lineage>
</organism>
<accession>A0A8J5QV58</accession>
<feature type="compositionally biased region" description="Polar residues" evidence="1">
    <location>
        <begin position="100"/>
        <end position="114"/>
    </location>
</feature>